<proteinExistence type="predicted"/>
<protein>
    <submittedName>
        <fullName evidence="2">Uncharacterized protein</fullName>
    </submittedName>
</protein>
<dbReference type="InterPro" id="IPR032675">
    <property type="entry name" value="LRR_dom_sf"/>
</dbReference>
<gene>
    <name evidence="2" type="ORF">RIMI_LOCUS6664890</name>
</gene>
<keyword evidence="3" id="KW-1185">Reference proteome</keyword>
<dbReference type="InterPro" id="IPR042350">
    <property type="entry name" value="ATRAID"/>
</dbReference>
<accession>A0ABN9LAN4</accession>
<evidence type="ECO:0000256" key="1">
    <source>
        <dbReference type="SAM" id="Phobius"/>
    </source>
</evidence>
<dbReference type="EMBL" id="CAUEEQ010012163">
    <property type="protein sequence ID" value="CAJ0936159.1"/>
    <property type="molecule type" value="Genomic_DNA"/>
</dbReference>
<feature type="transmembrane region" description="Helical" evidence="1">
    <location>
        <begin position="164"/>
        <end position="186"/>
    </location>
</feature>
<reference evidence="2" key="1">
    <citation type="submission" date="2023-07" db="EMBL/GenBank/DDBJ databases">
        <authorList>
            <person name="Stuckert A."/>
        </authorList>
    </citation>
    <scope>NUCLEOTIDE SEQUENCE</scope>
</reference>
<dbReference type="Gene3D" id="3.80.10.10">
    <property type="entry name" value="Ribonuclease Inhibitor"/>
    <property type="match status" value="1"/>
</dbReference>
<keyword evidence="1" id="KW-1133">Transmembrane helix</keyword>
<dbReference type="PANTHER" id="PTHR15926:SF1">
    <property type="entry name" value="ALL-TRANS RETINOIC ACID-INDUCED DIFFERENTIATION FACTOR"/>
    <property type="match status" value="1"/>
</dbReference>
<name>A0ABN9LAN4_9NEOB</name>
<keyword evidence="1" id="KW-0812">Transmembrane</keyword>
<evidence type="ECO:0000313" key="2">
    <source>
        <dbReference type="EMBL" id="CAJ0936159.1"/>
    </source>
</evidence>
<keyword evidence="1" id="KW-0472">Membrane</keyword>
<comment type="caution">
    <text evidence="2">The sequence shown here is derived from an EMBL/GenBank/DDBJ whole genome shotgun (WGS) entry which is preliminary data.</text>
</comment>
<dbReference type="SUPFAM" id="SSF52058">
    <property type="entry name" value="L domain-like"/>
    <property type="match status" value="1"/>
</dbReference>
<dbReference type="PANTHER" id="PTHR15926">
    <property type="entry name" value="ALL-TRANS RETINOIC ACID-INDUCED DIFFERENTIATION FACTOR"/>
    <property type="match status" value="1"/>
</dbReference>
<dbReference type="Proteomes" id="UP001176940">
    <property type="component" value="Unassembled WGS sequence"/>
</dbReference>
<evidence type="ECO:0000313" key="3">
    <source>
        <dbReference type="Proteomes" id="UP001176940"/>
    </source>
</evidence>
<sequence length="195" mass="20795">MHPLPPLCNALNASVNCSSCPGEMENVSEVGRRCAAAAGARIVARCCVTGTDTIIGLDFHNCSITHLDPTLHLPFSLVAIDLSQNPLQDLPPEMFQGLTSLEYIALPPNISCPGGDGAWRSVNHSAGVCPGPEGWVQQHWRRGAAVSGELAVCSRRPGLLAGSFPMVMFFGILSSVTVTLCVLLWCTQRKKVKSQ</sequence>
<organism evidence="2 3">
    <name type="scientific">Ranitomeya imitator</name>
    <name type="common">mimic poison frog</name>
    <dbReference type="NCBI Taxonomy" id="111125"/>
    <lineage>
        <taxon>Eukaryota</taxon>
        <taxon>Metazoa</taxon>
        <taxon>Chordata</taxon>
        <taxon>Craniata</taxon>
        <taxon>Vertebrata</taxon>
        <taxon>Euteleostomi</taxon>
        <taxon>Amphibia</taxon>
        <taxon>Batrachia</taxon>
        <taxon>Anura</taxon>
        <taxon>Neobatrachia</taxon>
        <taxon>Hyloidea</taxon>
        <taxon>Dendrobatidae</taxon>
        <taxon>Dendrobatinae</taxon>
        <taxon>Ranitomeya</taxon>
    </lineage>
</organism>